<dbReference type="Proteomes" id="UP000316443">
    <property type="component" value="Unassembled WGS sequence"/>
</dbReference>
<dbReference type="AlphaFoldDB" id="A0A551XB54"/>
<organism evidence="1 2">
    <name type="scientific">Microcystis aeruginosa Ma_QC_C_20070703_M131</name>
    <dbReference type="NCBI Taxonomy" id="2486263"/>
    <lineage>
        <taxon>Bacteria</taxon>
        <taxon>Bacillati</taxon>
        <taxon>Cyanobacteriota</taxon>
        <taxon>Cyanophyceae</taxon>
        <taxon>Oscillatoriophycideae</taxon>
        <taxon>Chroococcales</taxon>
        <taxon>Microcystaceae</taxon>
        <taxon>Microcystis</taxon>
    </lineage>
</organism>
<dbReference type="InterPro" id="IPR009050">
    <property type="entry name" value="Globin-like_sf"/>
</dbReference>
<accession>A0A551XB54</accession>
<evidence type="ECO:0000313" key="1">
    <source>
        <dbReference type="EMBL" id="TRT45940.1"/>
    </source>
</evidence>
<name>A0A551XB54_MICAE</name>
<dbReference type="EMBL" id="SFCA01000203">
    <property type="protein sequence ID" value="TRT45940.1"/>
    <property type="molecule type" value="Genomic_DNA"/>
</dbReference>
<dbReference type="SUPFAM" id="SSF46458">
    <property type="entry name" value="Globin-like"/>
    <property type="match status" value="1"/>
</dbReference>
<sequence length="118" mass="13322">MPLSERAQQLIPKATIISFADCPYQQAAIAIWQQADDQTPYLSDSDLDTLVNLETNLLFSSQQARKLRDNATFIVDNAPAMISGLEALKQYSLEYFGDSEKNAITPYFDHLITVMKKF</sequence>
<reference evidence="1 2" key="1">
    <citation type="submission" date="2019-01" db="EMBL/GenBank/DDBJ databases">
        <title>Coherence of Microcystis species and biogeography revealed through population genomics.</title>
        <authorList>
            <person name="Perez-Carrascal O.M."/>
            <person name="Terrat Y."/>
            <person name="Giani A."/>
            <person name="Fortin N."/>
            <person name="Tromas N."/>
            <person name="Shapiro B.J."/>
        </authorList>
    </citation>
    <scope>NUCLEOTIDE SEQUENCE [LARGE SCALE GENOMIC DNA]</scope>
    <source>
        <strain evidence="1">Ma_QC_C_20070703_M131</strain>
    </source>
</reference>
<evidence type="ECO:0000313" key="2">
    <source>
        <dbReference type="Proteomes" id="UP000316443"/>
    </source>
</evidence>
<protein>
    <submittedName>
        <fullName evidence="1">Phycobilisome protein</fullName>
    </submittedName>
</protein>
<proteinExistence type="predicted"/>
<gene>
    <name evidence="1" type="ORF">EWV85_18940</name>
</gene>
<comment type="caution">
    <text evidence="1">The sequence shown here is derived from an EMBL/GenBank/DDBJ whole genome shotgun (WGS) entry which is preliminary data.</text>
</comment>